<protein>
    <recommendedName>
        <fullName evidence="1">Histone deacetylase interacting domain-containing protein</fullName>
    </recommendedName>
</protein>
<dbReference type="GO" id="GO:0000785">
    <property type="term" value="C:chromatin"/>
    <property type="evidence" value="ECO:0007669"/>
    <property type="project" value="TreeGrafter"/>
</dbReference>
<dbReference type="GO" id="GO:0003714">
    <property type="term" value="F:transcription corepressor activity"/>
    <property type="evidence" value="ECO:0007669"/>
    <property type="project" value="InterPro"/>
</dbReference>
<organism evidence="2 3">
    <name type="scientific">Digitaria exilis</name>
    <dbReference type="NCBI Taxonomy" id="1010633"/>
    <lineage>
        <taxon>Eukaryota</taxon>
        <taxon>Viridiplantae</taxon>
        <taxon>Streptophyta</taxon>
        <taxon>Embryophyta</taxon>
        <taxon>Tracheophyta</taxon>
        <taxon>Spermatophyta</taxon>
        <taxon>Magnoliopsida</taxon>
        <taxon>Liliopsida</taxon>
        <taxon>Poales</taxon>
        <taxon>Poaceae</taxon>
        <taxon>PACMAD clade</taxon>
        <taxon>Panicoideae</taxon>
        <taxon>Panicodae</taxon>
        <taxon>Paniceae</taxon>
        <taxon>Anthephorinae</taxon>
        <taxon>Digitaria</taxon>
    </lineage>
</organism>
<dbReference type="GO" id="GO:0000122">
    <property type="term" value="P:negative regulation of transcription by RNA polymerase II"/>
    <property type="evidence" value="ECO:0007669"/>
    <property type="project" value="TreeGrafter"/>
</dbReference>
<accession>A0A835KCU0</accession>
<dbReference type="EMBL" id="JACEFO010001646">
    <property type="protein sequence ID" value="KAF8726867.1"/>
    <property type="molecule type" value="Genomic_DNA"/>
</dbReference>
<name>A0A835KCU0_9POAL</name>
<reference evidence="2" key="1">
    <citation type="submission" date="2020-07" db="EMBL/GenBank/DDBJ databases">
        <title>Genome sequence and genetic diversity analysis of an under-domesticated orphan crop, white fonio (Digitaria exilis).</title>
        <authorList>
            <person name="Bennetzen J.L."/>
            <person name="Chen S."/>
            <person name="Ma X."/>
            <person name="Wang X."/>
            <person name="Yssel A.E.J."/>
            <person name="Chaluvadi S.R."/>
            <person name="Johnson M."/>
            <person name="Gangashetty P."/>
            <person name="Hamidou F."/>
            <person name="Sanogo M.D."/>
            <person name="Zwaenepoel A."/>
            <person name="Wallace J."/>
            <person name="Van De Peer Y."/>
            <person name="Van Deynze A."/>
        </authorList>
    </citation>
    <scope>NUCLEOTIDE SEQUENCE</scope>
    <source>
        <tissue evidence="2">Leaves</tissue>
    </source>
</reference>
<evidence type="ECO:0000313" key="3">
    <source>
        <dbReference type="Proteomes" id="UP000636709"/>
    </source>
</evidence>
<dbReference type="AlphaFoldDB" id="A0A835KCU0"/>
<evidence type="ECO:0000259" key="1">
    <source>
        <dbReference type="SMART" id="SM00761"/>
    </source>
</evidence>
<dbReference type="OrthoDB" id="10265969at2759"/>
<sequence>MAMRRPAPRQAGRQPIVCAKIKYALPPSASSPSLPRAIAEAASPVVWVPACPRELSTATAAACLRSLCQPRSSPRRAALRCCAPEMAPSGEPGGEDLLKRAFETHSQDAVGFLILAKTNLGDEAYKQLIKTVQEIVKQSSCTEGGITVKECEEILSEVFASQTHVLKGFQHLLEGRSPFHEHDSPQDLEGAQSFLVKRAMRQCPEFIEMFETYLPDHLRMTLPNEQSCRSPKTSSADKCLTLKSSYRTELGRSIFNDTLVSATSGREDCFKFRTKNHYEENIFKCEDDMFESDMLLHRYKATADFIGNLLQDHVDSDMRIQEHLTQLNHTVAPEEACEHCGLSRTFLRSIPDSSFAHNFPLSSKRGRYLVNMSSRPASIHDACQPDIEDGEFIPDVGTVQLGYRIGPGNTAESYDVAVPSEDECDHCDKSEVRHES</sequence>
<gene>
    <name evidence="2" type="ORF">HU200_019347</name>
</gene>
<dbReference type="SMART" id="SM00761">
    <property type="entry name" value="HDAC_interact"/>
    <property type="match status" value="1"/>
</dbReference>
<keyword evidence="3" id="KW-1185">Reference proteome</keyword>
<feature type="domain" description="Histone deacetylase interacting" evidence="1">
    <location>
        <begin position="238"/>
        <end position="325"/>
    </location>
</feature>
<evidence type="ECO:0000313" key="2">
    <source>
        <dbReference type="EMBL" id="KAF8726867.1"/>
    </source>
</evidence>
<comment type="caution">
    <text evidence="2">The sequence shown here is derived from an EMBL/GenBank/DDBJ whole genome shotgun (WGS) entry which is preliminary data.</text>
</comment>
<dbReference type="PANTHER" id="PTHR12346:SF25">
    <property type="entry name" value="OS05G0588700 PROTEIN"/>
    <property type="match status" value="1"/>
</dbReference>
<dbReference type="InterPro" id="IPR039774">
    <property type="entry name" value="Sin3-like"/>
</dbReference>
<dbReference type="PANTHER" id="PTHR12346">
    <property type="entry name" value="SIN3B-RELATED"/>
    <property type="match status" value="1"/>
</dbReference>
<dbReference type="Proteomes" id="UP000636709">
    <property type="component" value="Unassembled WGS sequence"/>
</dbReference>
<dbReference type="InterPro" id="IPR013194">
    <property type="entry name" value="HDAC_interact_dom"/>
</dbReference>
<dbReference type="GO" id="GO:0000118">
    <property type="term" value="C:histone deacetylase complex"/>
    <property type="evidence" value="ECO:0007669"/>
    <property type="project" value="TreeGrafter"/>
</dbReference>
<proteinExistence type="predicted"/>
<dbReference type="Pfam" id="PF08295">
    <property type="entry name" value="Sin3_corepress"/>
    <property type="match status" value="1"/>
</dbReference>